<gene>
    <name evidence="4" type="ORF">NQ315_012996</name>
</gene>
<protein>
    <recommendedName>
        <fullName evidence="3">DDE-1 domain-containing protein</fullName>
    </recommendedName>
</protein>
<evidence type="ECO:0000259" key="3">
    <source>
        <dbReference type="Pfam" id="PF03184"/>
    </source>
</evidence>
<sequence>MARGRIRTTNKGTFTEEQMKNAVNEVVKYGGSLRKTAERYNLKFQTLARYVSKQKQHENENIRMIPKYDCRKIFTAQQELLLVEYIVKCSQMCYGQTTFNVRTLAYEMATMNNINIPESWKRDKRAGLEWLHGFFKRHPNISVRRPESCSLSRMTAFNRSNITIFFKNLRNILERCPEKFADGSRIFNLDETSTTTVQKCRKIIATKGIKQVSRAVSGERGTLVTTCCIISAGGNALPPAMVFPRKKFKNRMIKDAPPGTLGLVSNSGWMTSEIFPEVMRHFIKYSHSNKQNPSLLIYDNHESHISIEAIRDAKENGVTILTLPPHSSHKIQPLDVAVFLPFKSYYNAAVDTWMIKNPGQTVSIYEVAEFVSKAHDRSMTPQNIRAGFRKTGIFPFDQAIFSDDDFLPSSVSDRPMPDPALNQPGSSTSSNGPRKNTNRQRKKGKSFIPTDTPEKENLEEIECKKRKKEEEKAIKKVKRRVLCEKRQELSESSDNADLSISSGKSSEYDVDEEIERVQDERIWEGQDKSYEKNDFVLVKFVVNKKESFYIGKILDLKENDEIEVQFL</sequence>
<feature type="coiled-coil region" evidence="1">
    <location>
        <begin position="458"/>
        <end position="487"/>
    </location>
</feature>
<evidence type="ECO:0000313" key="4">
    <source>
        <dbReference type="EMBL" id="KAJ8917077.1"/>
    </source>
</evidence>
<dbReference type="PANTHER" id="PTHR19303">
    <property type="entry name" value="TRANSPOSON"/>
    <property type="match status" value="1"/>
</dbReference>
<dbReference type="AlphaFoldDB" id="A0AAV8VSP5"/>
<evidence type="ECO:0000256" key="2">
    <source>
        <dbReference type="SAM" id="MobiDB-lite"/>
    </source>
</evidence>
<keyword evidence="1" id="KW-0175">Coiled coil</keyword>
<feature type="domain" description="DDE-1" evidence="3">
    <location>
        <begin position="223"/>
        <end position="388"/>
    </location>
</feature>
<dbReference type="InterPro" id="IPR050863">
    <property type="entry name" value="CenT-Element_Derived"/>
</dbReference>
<keyword evidence="5" id="KW-1185">Reference proteome</keyword>
<name>A0AAV8VSP5_9CUCU</name>
<feature type="compositionally biased region" description="Basic residues" evidence="2">
    <location>
        <begin position="436"/>
        <end position="445"/>
    </location>
</feature>
<comment type="caution">
    <text evidence="4">The sequence shown here is derived from an EMBL/GenBank/DDBJ whole genome shotgun (WGS) entry which is preliminary data.</text>
</comment>
<evidence type="ECO:0000313" key="5">
    <source>
        <dbReference type="Proteomes" id="UP001159042"/>
    </source>
</evidence>
<dbReference type="Pfam" id="PF03184">
    <property type="entry name" value="DDE_1"/>
    <property type="match status" value="1"/>
</dbReference>
<proteinExistence type="predicted"/>
<dbReference type="EMBL" id="JANEYG010000036">
    <property type="protein sequence ID" value="KAJ8917077.1"/>
    <property type="molecule type" value="Genomic_DNA"/>
</dbReference>
<dbReference type="InterPro" id="IPR004875">
    <property type="entry name" value="DDE_SF_endonuclease_dom"/>
</dbReference>
<organism evidence="4 5">
    <name type="scientific">Exocentrus adspersus</name>
    <dbReference type="NCBI Taxonomy" id="1586481"/>
    <lineage>
        <taxon>Eukaryota</taxon>
        <taxon>Metazoa</taxon>
        <taxon>Ecdysozoa</taxon>
        <taxon>Arthropoda</taxon>
        <taxon>Hexapoda</taxon>
        <taxon>Insecta</taxon>
        <taxon>Pterygota</taxon>
        <taxon>Neoptera</taxon>
        <taxon>Endopterygota</taxon>
        <taxon>Coleoptera</taxon>
        <taxon>Polyphaga</taxon>
        <taxon>Cucujiformia</taxon>
        <taxon>Chrysomeloidea</taxon>
        <taxon>Cerambycidae</taxon>
        <taxon>Lamiinae</taxon>
        <taxon>Acanthocinini</taxon>
        <taxon>Exocentrus</taxon>
    </lineage>
</organism>
<reference evidence="4 5" key="1">
    <citation type="journal article" date="2023" name="Insect Mol. Biol.">
        <title>Genome sequencing provides insights into the evolution of gene families encoding plant cell wall-degrading enzymes in longhorned beetles.</title>
        <authorList>
            <person name="Shin N.R."/>
            <person name="Okamura Y."/>
            <person name="Kirsch R."/>
            <person name="Pauchet Y."/>
        </authorList>
    </citation>
    <scope>NUCLEOTIDE SEQUENCE [LARGE SCALE GENOMIC DNA]</scope>
    <source>
        <strain evidence="4">EAD_L_NR</strain>
    </source>
</reference>
<dbReference type="GO" id="GO:0005634">
    <property type="term" value="C:nucleus"/>
    <property type="evidence" value="ECO:0007669"/>
    <property type="project" value="TreeGrafter"/>
</dbReference>
<evidence type="ECO:0000256" key="1">
    <source>
        <dbReference type="SAM" id="Coils"/>
    </source>
</evidence>
<feature type="region of interest" description="Disordered" evidence="2">
    <location>
        <begin position="407"/>
        <end position="456"/>
    </location>
</feature>
<dbReference type="Gene3D" id="3.30.420.10">
    <property type="entry name" value="Ribonuclease H-like superfamily/Ribonuclease H"/>
    <property type="match status" value="1"/>
</dbReference>
<dbReference type="Proteomes" id="UP001159042">
    <property type="component" value="Unassembled WGS sequence"/>
</dbReference>
<accession>A0AAV8VSP5</accession>
<dbReference type="GO" id="GO:0003677">
    <property type="term" value="F:DNA binding"/>
    <property type="evidence" value="ECO:0007669"/>
    <property type="project" value="TreeGrafter"/>
</dbReference>
<dbReference type="PANTHER" id="PTHR19303:SF74">
    <property type="entry name" value="POGO TRANSPOSABLE ELEMENT WITH KRAB DOMAIN"/>
    <property type="match status" value="1"/>
</dbReference>
<dbReference type="InterPro" id="IPR036397">
    <property type="entry name" value="RNaseH_sf"/>
</dbReference>
<feature type="compositionally biased region" description="Polar residues" evidence="2">
    <location>
        <begin position="423"/>
        <end position="435"/>
    </location>
</feature>